<evidence type="ECO:0000259" key="13">
    <source>
        <dbReference type="Pfam" id="PF07995"/>
    </source>
</evidence>
<proteinExistence type="inferred from homology"/>
<evidence type="ECO:0000256" key="6">
    <source>
        <dbReference type="ARBA" id="ARBA00023002"/>
    </source>
</evidence>
<keyword evidence="4 12" id="KW-0732">Signal</keyword>
<gene>
    <name evidence="14" type="ORF">LSALG_LOCUS7261</name>
</gene>
<dbReference type="Proteomes" id="UP001177003">
    <property type="component" value="Chromosome 1"/>
</dbReference>
<dbReference type="InterPro" id="IPR012938">
    <property type="entry name" value="Glc/Sorbosone_DH"/>
</dbReference>
<evidence type="ECO:0000256" key="1">
    <source>
        <dbReference type="ARBA" id="ARBA00001931"/>
    </source>
</evidence>
<sequence>MASVHHLVIFYFLSLLLFLINPALSLPLCTDSRAPLTPKTPLAFCSYNESSCCNSTQDLNIKKQFESLNVSQPPCASLLKSILCSQCDPFSAELYTITTSPRQIPVLCNSTVSSDSSQSNQAMNDFCGTVYDSCQNVSIKNSPFSPLLQNQAPPPVNTTSKLSQIWPSRTDFCTNTGGSSTAGSVCFSGEKVSFNATKNTTENIPKEMCLERIGNDTYIDMVAHTDGSNRVFFANQKGQIWLTTVPEMSSGGTLNIDESKPFLDITDEVHFDTSTGLMAIAIHPNFTKNGRFFASFNCDKSDRPGCGGRCACNSDINCDPSKLEEDNGAQPCQYQTVIAEYNTNPSVSAGEARRIFTMGLPYTGHHGGQILFGPDGYLYFMMGDGGGEGDPQNFAQNKKSLLGKIMRFDIDNIPSQEEITRLALWGNYSIPKDNPYMEDTELLPEIWALGLRNPWRCSFDSERSSYFMCGDIGQNYFEEVDLITKHGNYGWRVYEGPGVFAPLQSPGGNTSANSINPIFPVMGYSHSDINKNEGSASITGGYFYRSMTDPCMYGSYLYGDLFATAMWAGIETPNNSGNFTSTKIPFTCASDSPLPCSTVPGSSVPALGYIFSFGQDNKKDVYLLTSSGVYRIVAPSRCNYECAIEKTTIGGPNQSPSSSPSTANILKGSNNNLGSHHQTLSLTSSSTTTISVDHHPLLPATPPDSGHTCRFQSHVLYSI</sequence>
<name>A0AA35VI87_LACSI</name>
<evidence type="ECO:0000256" key="9">
    <source>
        <dbReference type="ARBA" id="ARBA00023288"/>
    </source>
</evidence>
<dbReference type="FunFam" id="2.120.10.30:FF:000067">
    <property type="entry name" value="HHIP-like 1"/>
    <property type="match status" value="1"/>
</dbReference>
<comment type="cofactor">
    <cofactor evidence="1">
        <name>pyrroloquinoline quinone</name>
        <dbReference type="ChEBI" id="CHEBI:58442"/>
    </cofactor>
</comment>
<evidence type="ECO:0000256" key="11">
    <source>
        <dbReference type="SAM" id="MobiDB-lite"/>
    </source>
</evidence>
<evidence type="ECO:0000256" key="5">
    <source>
        <dbReference type="ARBA" id="ARBA00022891"/>
    </source>
</evidence>
<organism evidence="14 15">
    <name type="scientific">Lactuca saligna</name>
    <name type="common">Willowleaf lettuce</name>
    <dbReference type="NCBI Taxonomy" id="75948"/>
    <lineage>
        <taxon>Eukaryota</taxon>
        <taxon>Viridiplantae</taxon>
        <taxon>Streptophyta</taxon>
        <taxon>Embryophyta</taxon>
        <taxon>Tracheophyta</taxon>
        <taxon>Spermatophyta</taxon>
        <taxon>Magnoliopsida</taxon>
        <taxon>eudicotyledons</taxon>
        <taxon>Gunneridae</taxon>
        <taxon>Pentapetalae</taxon>
        <taxon>asterids</taxon>
        <taxon>campanulids</taxon>
        <taxon>Asterales</taxon>
        <taxon>Asteraceae</taxon>
        <taxon>Cichorioideae</taxon>
        <taxon>Cichorieae</taxon>
        <taxon>Lactucinae</taxon>
        <taxon>Lactuca</taxon>
    </lineage>
</organism>
<dbReference type="PANTHER" id="PTHR19328">
    <property type="entry name" value="HEDGEHOG-INTERACTING PROTEIN"/>
    <property type="match status" value="1"/>
</dbReference>
<dbReference type="EMBL" id="OX465077">
    <property type="protein sequence ID" value="CAI9266725.1"/>
    <property type="molecule type" value="Genomic_DNA"/>
</dbReference>
<dbReference type="InterPro" id="IPR011041">
    <property type="entry name" value="Quinoprot_gluc/sorb_DH_b-prop"/>
</dbReference>
<keyword evidence="8" id="KW-0325">Glycoprotein</keyword>
<keyword evidence="3" id="KW-1003">Cell membrane</keyword>
<protein>
    <recommendedName>
        <fullName evidence="13">Glucose/Sorbosone dehydrogenase domain-containing protein</fullName>
    </recommendedName>
</protein>
<dbReference type="Pfam" id="PF07995">
    <property type="entry name" value="GSDH"/>
    <property type="match status" value="1"/>
</dbReference>
<keyword evidence="9" id="KW-0449">Lipoprotein</keyword>
<feature type="domain" description="Glucose/Sorbosone dehydrogenase" evidence="13">
    <location>
        <begin position="257"/>
        <end position="495"/>
    </location>
</feature>
<evidence type="ECO:0000256" key="2">
    <source>
        <dbReference type="ARBA" id="ARBA00004193"/>
    </source>
</evidence>
<feature type="chain" id="PRO_5041399864" description="Glucose/Sorbosone dehydrogenase domain-containing protein" evidence="12">
    <location>
        <begin position="26"/>
        <end position="719"/>
    </location>
</feature>
<evidence type="ECO:0000256" key="3">
    <source>
        <dbReference type="ARBA" id="ARBA00022475"/>
    </source>
</evidence>
<feature type="region of interest" description="Disordered" evidence="11">
    <location>
        <begin position="649"/>
        <end position="670"/>
    </location>
</feature>
<dbReference type="GO" id="GO:0005886">
    <property type="term" value="C:plasma membrane"/>
    <property type="evidence" value="ECO:0007669"/>
    <property type="project" value="UniProtKB-SubCell"/>
</dbReference>
<evidence type="ECO:0000313" key="14">
    <source>
        <dbReference type="EMBL" id="CAI9266725.1"/>
    </source>
</evidence>
<dbReference type="AlphaFoldDB" id="A0AA35VI87"/>
<evidence type="ECO:0000256" key="10">
    <source>
        <dbReference type="ARBA" id="ARBA00061483"/>
    </source>
</evidence>
<comment type="subcellular location">
    <subcellularLocation>
        <location evidence="2">Cell membrane</location>
        <topology evidence="2">Lipid-anchor</topology>
    </subcellularLocation>
</comment>
<dbReference type="Gene3D" id="2.120.10.30">
    <property type="entry name" value="TolB, C-terminal domain"/>
    <property type="match status" value="1"/>
</dbReference>
<reference evidence="14" key="1">
    <citation type="submission" date="2023-04" db="EMBL/GenBank/DDBJ databases">
        <authorList>
            <person name="Vijverberg K."/>
            <person name="Xiong W."/>
            <person name="Schranz E."/>
        </authorList>
    </citation>
    <scope>NUCLEOTIDE SEQUENCE</scope>
</reference>
<evidence type="ECO:0000313" key="15">
    <source>
        <dbReference type="Proteomes" id="UP001177003"/>
    </source>
</evidence>
<dbReference type="InterPro" id="IPR011042">
    <property type="entry name" value="6-blade_b-propeller_TolB-like"/>
</dbReference>
<accession>A0AA35VI87</accession>
<comment type="similarity">
    <text evidence="10">Belongs to the PQQ oxidoreductase GdhB family.</text>
</comment>
<evidence type="ECO:0000256" key="7">
    <source>
        <dbReference type="ARBA" id="ARBA00023136"/>
    </source>
</evidence>
<keyword evidence="6" id="KW-0560">Oxidoreductase</keyword>
<evidence type="ECO:0000256" key="8">
    <source>
        <dbReference type="ARBA" id="ARBA00023180"/>
    </source>
</evidence>
<keyword evidence="7" id="KW-0472">Membrane</keyword>
<dbReference type="PANTHER" id="PTHR19328:SF76">
    <property type="entry name" value="SIX-BLADED BETA-PROPELLER, TOLB-LIKE PROTEIN-RELATED"/>
    <property type="match status" value="1"/>
</dbReference>
<dbReference type="GO" id="GO:0016491">
    <property type="term" value="F:oxidoreductase activity"/>
    <property type="evidence" value="ECO:0007669"/>
    <property type="project" value="UniProtKB-KW"/>
</dbReference>
<feature type="signal peptide" evidence="12">
    <location>
        <begin position="1"/>
        <end position="25"/>
    </location>
</feature>
<evidence type="ECO:0000256" key="4">
    <source>
        <dbReference type="ARBA" id="ARBA00022729"/>
    </source>
</evidence>
<keyword evidence="5" id="KW-0634">PQQ</keyword>
<dbReference type="SUPFAM" id="SSF50952">
    <property type="entry name" value="Soluble quinoprotein glucose dehydrogenase"/>
    <property type="match status" value="1"/>
</dbReference>
<keyword evidence="15" id="KW-1185">Reference proteome</keyword>
<evidence type="ECO:0000256" key="12">
    <source>
        <dbReference type="SAM" id="SignalP"/>
    </source>
</evidence>